<gene>
    <name evidence="1" type="ORF">CR513_53199</name>
</gene>
<protein>
    <submittedName>
        <fullName evidence="1">Uncharacterized protein</fullName>
    </submittedName>
</protein>
<dbReference type="Proteomes" id="UP000257109">
    <property type="component" value="Unassembled WGS sequence"/>
</dbReference>
<comment type="caution">
    <text evidence="1">The sequence shown here is derived from an EMBL/GenBank/DDBJ whole genome shotgun (WGS) entry which is preliminary data.</text>
</comment>
<reference evidence="1" key="1">
    <citation type="submission" date="2018-05" db="EMBL/GenBank/DDBJ databases">
        <title>Draft genome of Mucuna pruriens seed.</title>
        <authorList>
            <person name="Nnadi N.E."/>
            <person name="Vos R."/>
            <person name="Hasami M.H."/>
            <person name="Devisetty U.K."/>
            <person name="Aguiy J.C."/>
        </authorList>
    </citation>
    <scope>NUCLEOTIDE SEQUENCE [LARGE SCALE GENOMIC DNA]</scope>
    <source>
        <strain evidence="1">JCA_2017</strain>
    </source>
</reference>
<keyword evidence="2" id="KW-1185">Reference proteome</keyword>
<evidence type="ECO:0000313" key="1">
    <source>
        <dbReference type="EMBL" id="RDX67875.1"/>
    </source>
</evidence>
<dbReference type="AlphaFoldDB" id="A0A371EP91"/>
<name>A0A371EP91_MUCPR</name>
<feature type="non-terminal residue" evidence="1">
    <location>
        <position position="1"/>
    </location>
</feature>
<organism evidence="1 2">
    <name type="scientific">Mucuna pruriens</name>
    <name type="common">Velvet bean</name>
    <name type="synonym">Dolichos pruriens</name>
    <dbReference type="NCBI Taxonomy" id="157652"/>
    <lineage>
        <taxon>Eukaryota</taxon>
        <taxon>Viridiplantae</taxon>
        <taxon>Streptophyta</taxon>
        <taxon>Embryophyta</taxon>
        <taxon>Tracheophyta</taxon>
        <taxon>Spermatophyta</taxon>
        <taxon>Magnoliopsida</taxon>
        <taxon>eudicotyledons</taxon>
        <taxon>Gunneridae</taxon>
        <taxon>Pentapetalae</taxon>
        <taxon>rosids</taxon>
        <taxon>fabids</taxon>
        <taxon>Fabales</taxon>
        <taxon>Fabaceae</taxon>
        <taxon>Papilionoideae</taxon>
        <taxon>50 kb inversion clade</taxon>
        <taxon>NPAAA clade</taxon>
        <taxon>indigoferoid/millettioid clade</taxon>
        <taxon>Phaseoleae</taxon>
        <taxon>Mucuna</taxon>
    </lineage>
</organism>
<accession>A0A371EP91</accession>
<sequence>MALVAHFDLKVHQMYAQTTLLNNDLYEDLFWINLMFGFKENAVDQCIYLKNSGNSLFLSWWHFFDLGIKIHRYRSQRFVHILILLLQLVYLGDTRDNKKYWFTYKRSNHLGVIGYSNFDYGGCPTDYKLTSEYIFMLAIGVVSGKTLTTTLIVEAKYVACNEYYSFKTIKTLNVQNILTPNMFVREKVQEFHTCIEYIPTKLM</sequence>
<feature type="non-terminal residue" evidence="1">
    <location>
        <position position="203"/>
    </location>
</feature>
<dbReference type="EMBL" id="QJKJ01012795">
    <property type="protein sequence ID" value="RDX67875.1"/>
    <property type="molecule type" value="Genomic_DNA"/>
</dbReference>
<evidence type="ECO:0000313" key="2">
    <source>
        <dbReference type="Proteomes" id="UP000257109"/>
    </source>
</evidence>
<proteinExistence type="predicted"/>